<dbReference type="EMBL" id="NRSG01000036">
    <property type="protein sequence ID" value="MBK1658044.1"/>
    <property type="molecule type" value="Genomic_DNA"/>
</dbReference>
<evidence type="ECO:0000256" key="5">
    <source>
        <dbReference type="ARBA" id="ARBA00023098"/>
    </source>
</evidence>
<evidence type="ECO:0000256" key="6">
    <source>
        <dbReference type="ARBA" id="ARBA00023136"/>
    </source>
</evidence>
<evidence type="ECO:0000256" key="7">
    <source>
        <dbReference type="SAM" id="MobiDB-lite"/>
    </source>
</evidence>
<dbReference type="InterPro" id="IPR051689">
    <property type="entry name" value="Sterol_desaturase/TMEM195"/>
</dbReference>
<keyword evidence="11" id="KW-1185">Reference proteome</keyword>
<dbReference type="RefSeq" id="WP_133219422.1">
    <property type="nucleotide sequence ID" value="NZ_NRSG01000036.1"/>
</dbReference>
<name>A0ABS1CUI3_9PROT</name>
<feature type="transmembrane region" description="Helical" evidence="8">
    <location>
        <begin position="78"/>
        <end position="105"/>
    </location>
</feature>
<evidence type="ECO:0000259" key="9">
    <source>
        <dbReference type="Pfam" id="PF04116"/>
    </source>
</evidence>
<feature type="region of interest" description="Disordered" evidence="7">
    <location>
        <begin position="313"/>
        <end position="340"/>
    </location>
</feature>
<evidence type="ECO:0000256" key="2">
    <source>
        <dbReference type="ARBA" id="ARBA00022692"/>
    </source>
</evidence>
<accession>A0ABS1CUI3</accession>
<dbReference type="Pfam" id="PF04116">
    <property type="entry name" value="FA_hydroxylase"/>
    <property type="match status" value="1"/>
</dbReference>
<evidence type="ECO:0000256" key="3">
    <source>
        <dbReference type="ARBA" id="ARBA00022989"/>
    </source>
</evidence>
<dbReference type="PANTHER" id="PTHR21624">
    <property type="entry name" value="STEROL DESATURASE-RELATED PROTEIN"/>
    <property type="match status" value="1"/>
</dbReference>
<feature type="transmembrane region" description="Helical" evidence="8">
    <location>
        <begin position="125"/>
        <end position="147"/>
    </location>
</feature>
<evidence type="ECO:0000256" key="4">
    <source>
        <dbReference type="ARBA" id="ARBA00023002"/>
    </source>
</evidence>
<dbReference type="Proteomes" id="UP000697995">
    <property type="component" value="Unassembled WGS sequence"/>
</dbReference>
<feature type="transmembrane region" description="Helical" evidence="8">
    <location>
        <begin position="39"/>
        <end position="57"/>
    </location>
</feature>
<evidence type="ECO:0000256" key="8">
    <source>
        <dbReference type="SAM" id="Phobius"/>
    </source>
</evidence>
<keyword evidence="3 8" id="KW-1133">Transmembrane helix</keyword>
<reference evidence="10 11" key="1">
    <citation type="journal article" date="2020" name="Microorganisms">
        <title>Osmotic Adaptation and Compatible Solute Biosynthesis of Phototrophic Bacteria as Revealed from Genome Analyses.</title>
        <authorList>
            <person name="Imhoff J.F."/>
            <person name="Rahn T."/>
            <person name="Kunzel S."/>
            <person name="Keller A."/>
            <person name="Neulinger S.C."/>
        </authorList>
    </citation>
    <scope>NUCLEOTIDE SEQUENCE [LARGE SCALE GENOMIC DNA]</scope>
    <source>
        <strain evidence="10 11">DSM 15382</strain>
    </source>
</reference>
<comment type="caution">
    <text evidence="10">The sequence shown here is derived from an EMBL/GenBank/DDBJ whole genome shotgun (WGS) entry which is preliminary data.</text>
</comment>
<keyword evidence="4" id="KW-0560">Oxidoreductase</keyword>
<comment type="subcellular location">
    <subcellularLocation>
        <location evidence="1">Endomembrane system</location>
        <topology evidence="1">Multi-pass membrane protein</topology>
    </subcellularLocation>
</comment>
<dbReference type="InterPro" id="IPR006694">
    <property type="entry name" value="Fatty_acid_hydroxylase"/>
</dbReference>
<keyword evidence="6 8" id="KW-0472">Membrane</keyword>
<sequence>MNALYDAYAALTGWIFEHALQPLLYAAGLMDWAEDLYDWLDFALFGLFGILAVWLVCRPLEAWRPVEPRQDRRAIRTDMLYTVLTRLGLLPLLAFVFLASVQAMWEGWLTEQGLLPPTLEELVPALRAHPLLAFACYVVILDFGEYWRHRAQHTLRWWWALHEIHHAQRQMTFWTDDRNHVLDDVLAALWFGGIALLIGVPPGQFPLIVLLLRLAESLSHANVRLDFGRLGERLFVSPRFHRLHHGVLSAGAQGKNYAVLLPVWDWVFGTADFRRGVYPPTGVPDGDEALATGGWLRQQVGGLRRMAGALGLRRRPAAAPSDAAGLDPRPGPQARTRTPA</sequence>
<evidence type="ECO:0000313" key="11">
    <source>
        <dbReference type="Proteomes" id="UP000697995"/>
    </source>
</evidence>
<evidence type="ECO:0000313" key="10">
    <source>
        <dbReference type="EMBL" id="MBK1658044.1"/>
    </source>
</evidence>
<evidence type="ECO:0000256" key="1">
    <source>
        <dbReference type="ARBA" id="ARBA00004127"/>
    </source>
</evidence>
<keyword evidence="2 8" id="KW-0812">Transmembrane</keyword>
<dbReference type="PANTHER" id="PTHR21624:SF1">
    <property type="entry name" value="ALKYLGLYCEROL MONOOXYGENASE"/>
    <property type="match status" value="1"/>
</dbReference>
<protein>
    <submittedName>
        <fullName evidence="10">Fatty acid hydroxylase</fullName>
    </submittedName>
</protein>
<gene>
    <name evidence="10" type="ORF">CKO45_07355</name>
</gene>
<proteinExistence type="predicted"/>
<keyword evidence="5" id="KW-0443">Lipid metabolism</keyword>
<feature type="domain" description="Fatty acid hydroxylase" evidence="9">
    <location>
        <begin position="134"/>
        <end position="270"/>
    </location>
</feature>
<organism evidence="10 11">
    <name type="scientific">Paracraurococcus ruber</name>
    <dbReference type="NCBI Taxonomy" id="77675"/>
    <lineage>
        <taxon>Bacteria</taxon>
        <taxon>Pseudomonadati</taxon>
        <taxon>Pseudomonadota</taxon>
        <taxon>Alphaproteobacteria</taxon>
        <taxon>Acetobacterales</taxon>
        <taxon>Roseomonadaceae</taxon>
        <taxon>Paracraurococcus</taxon>
    </lineage>
</organism>